<accession>A0ABR8KK42</accession>
<dbReference type="InterPro" id="IPR002060">
    <property type="entry name" value="Squ/phyt_synthse"/>
</dbReference>
<dbReference type="Proteomes" id="UP000637383">
    <property type="component" value="Unassembled WGS sequence"/>
</dbReference>
<dbReference type="RefSeq" id="WP_190960420.1">
    <property type="nucleotide sequence ID" value="NZ_JACJTU010000150.1"/>
</dbReference>
<dbReference type="PANTHER" id="PTHR11626:SF2">
    <property type="entry name" value="SQUALENE SYNTHASE"/>
    <property type="match status" value="1"/>
</dbReference>
<evidence type="ECO:0000313" key="1">
    <source>
        <dbReference type="EMBL" id="MBD2739954.1"/>
    </source>
</evidence>
<dbReference type="InterPro" id="IPR008949">
    <property type="entry name" value="Isoprenoid_synthase_dom_sf"/>
</dbReference>
<dbReference type="EMBL" id="JACJTU010000150">
    <property type="protein sequence ID" value="MBD2739954.1"/>
    <property type="molecule type" value="Genomic_DNA"/>
</dbReference>
<protein>
    <submittedName>
        <fullName evidence="1">Squalene/phytoene synthase family protein</fullName>
    </submittedName>
</protein>
<dbReference type="InterPro" id="IPR044844">
    <property type="entry name" value="Trans_IPPS_euk-type"/>
</dbReference>
<dbReference type="Gene3D" id="1.10.600.10">
    <property type="entry name" value="Farnesyl Diphosphate Synthase"/>
    <property type="match status" value="1"/>
</dbReference>
<comment type="caution">
    <text evidence="1">The sequence shown here is derived from an EMBL/GenBank/DDBJ whole genome shotgun (WGS) entry which is preliminary data.</text>
</comment>
<dbReference type="Pfam" id="PF00494">
    <property type="entry name" value="SQS_PSY"/>
    <property type="match status" value="1"/>
</dbReference>
<dbReference type="SFLD" id="SFLDS00005">
    <property type="entry name" value="Isoprenoid_Synthase_Type_I"/>
    <property type="match status" value="1"/>
</dbReference>
<keyword evidence="2" id="KW-1185">Reference proteome</keyword>
<organism evidence="1 2">
    <name type="scientific">Nostoc paludosum FACHB-159</name>
    <dbReference type="NCBI Taxonomy" id="2692908"/>
    <lineage>
        <taxon>Bacteria</taxon>
        <taxon>Bacillati</taxon>
        <taxon>Cyanobacteriota</taxon>
        <taxon>Cyanophyceae</taxon>
        <taxon>Nostocales</taxon>
        <taxon>Nostocaceae</taxon>
        <taxon>Nostoc</taxon>
    </lineage>
</organism>
<evidence type="ECO:0000313" key="2">
    <source>
        <dbReference type="Proteomes" id="UP000637383"/>
    </source>
</evidence>
<reference evidence="1 2" key="1">
    <citation type="journal article" date="2020" name="ISME J.">
        <title>Comparative genomics reveals insights into cyanobacterial evolution and habitat adaptation.</title>
        <authorList>
            <person name="Chen M.Y."/>
            <person name="Teng W.K."/>
            <person name="Zhao L."/>
            <person name="Hu C.X."/>
            <person name="Zhou Y.K."/>
            <person name="Han B.P."/>
            <person name="Song L.R."/>
            <person name="Shu W.S."/>
        </authorList>
    </citation>
    <scope>NUCLEOTIDE SEQUENCE [LARGE SCALE GENOMIC DNA]</scope>
    <source>
        <strain evidence="1 2">FACHB-159</strain>
    </source>
</reference>
<dbReference type="PANTHER" id="PTHR11626">
    <property type="entry name" value="FARNESYL-DIPHOSPHATE FARNESYLTRANSFERASE"/>
    <property type="match status" value="1"/>
</dbReference>
<dbReference type="SUPFAM" id="SSF48576">
    <property type="entry name" value="Terpenoid synthases"/>
    <property type="match status" value="1"/>
</dbReference>
<sequence length="337" mass="38406">MNKVSRSFALVTPCFEEPLDSFMSTAYLICRIVDNIEDSQQSFDWQQERFFELKQLLDKPALAKDILTSWSSEDWIGIDHEQKQLLQPQNGVMLWEIYSLIPDTARAIINRWTTTMCDGLKQVLAPQQSPMLVKRNGISVLATVKDYNQYCYFVAGTVGHMGTELAIDHYKFSPHAAEKLLIGCENCGRALQKTNIIKDFVEDLERGWCYLPDSWIQAEIQGLPLALKGASAVWKQKILMDVETELNESVAYVLNIPYKAVGYRLASLMCLLPAYQTLLLAANSHEKLFTPEHKLKISRNCFSQCMTDAKLMVYDNQALLEYSQDLQKAIQSILLTI</sequence>
<name>A0ABR8KK42_9NOSO</name>
<gene>
    <name evidence="1" type="ORF">H6H03_40090</name>
</gene>
<proteinExistence type="predicted"/>
<dbReference type="SFLD" id="SFLDG01018">
    <property type="entry name" value="Squalene/Phytoene_Synthase_Lik"/>
    <property type="match status" value="1"/>
</dbReference>